<evidence type="ECO:0000256" key="3">
    <source>
        <dbReference type="ARBA" id="ARBA00022525"/>
    </source>
</evidence>
<keyword evidence="3" id="KW-0964">Secreted</keyword>
<evidence type="ECO:0000256" key="7">
    <source>
        <dbReference type="PROSITE-ProRule" id="PRU01232"/>
    </source>
</evidence>
<keyword evidence="12" id="KW-1185">Reference proteome</keyword>
<keyword evidence="4 9" id="KW-0732">Signal</keyword>
<comment type="subcellular location">
    <subcellularLocation>
        <location evidence="1">Secreted</location>
        <location evidence="1">Cell wall</location>
    </subcellularLocation>
</comment>
<dbReference type="Proteomes" id="UP000653493">
    <property type="component" value="Unassembled WGS sequence"/>
</dbReference>
<dbReference type="GO" id="GO:0007155">
    <property type="term" value="P:cell adhesion"/>
    <property type="evidence" value="ECO:0007669"/>
    <property type="project" value="UniProtKB-KW"/>
</dbReference>
<feature type="domain" description="Chaplin" evidence="10">
    <location>
        <begin position="41"/>
        <end position="81"/>
    </location>
</feature>
<evidence type="ECO:0000256" key="6">
    <source>
        <dbReference type="ARBA" id="ARBA00023087"/>
    </source>
</evidence>
<accession>A0A918GN17</accession>
<dbReference type="AlphaFoldDB" id="A0A918GN17"/>
<feature type="region of interest" description="Disordered" evidence="8">
    <location>
        <begin position="83"/>
        <end position="125"/>
    </location>
</feature>
<evidence type="ECO:0000256" key="5">
    <source>
        <dbReference type="ARBA" id="ARBA00022889"/>
    </source>
</evidence>
<feature type="signal peptide" evidence="9">
    <location>
        <begin position="1"/>
        <end position="28"/>
    </location>
</feature>
<proteinExistence type="predicted"/>
<evidence type="ECO:0000256" key="4">
    <source>
        <dbReference type="ARBA" id="ARBA00022729"/>
    </source>
</evidence>
<comment type="caution">
    <text evidence="11">The sequence shown here is derived from an EMBL/GenBank/DDBJ whole genome shotgun (WGS) entry which is preliminary data.</text>
</comment>
<dbReference type="InterPro" id="IPR005528">
    <property type="entry name" value="ChpA-H"/>
</dbReference>
<protein>
    <recommendedName>
        <fullName evidence="10">Chaplin domain-containing protein</fullName>
    </recommendedName>
</protein>
<evidence type="ECO:0000256" key="1">
    <source>
        <dbReference type="ARBA" id="ARBA00004191"/>
    </source>
</evidence>
<evidence type="ECO:0000259" key="10">
    <source>
        <dbReference type="PROSITE" id="PS51884"/>
    </source>
</evidence>
<keyword evidence="2" id="KW-0134">Cell wall</keyword>
<reference evidence="11" key="2">
    <citation type="submission" date="2020-09" db="EMBL/GenBank/DDBJ databases">
        <authorList>
            <person name="Sun Q."/>
            <person name="Ohkuma M."/>
        </authorList>
    </citation>
    <scope>NUCLEOTIDE SEQUENCE</scope>
    <source>
        <strain evidence="11">JCM 4234</strain>
    </source>
</reference>
<evidence type="ECO:0000256" key="8">
    <source>
        <dbReference type="SAM" id="MobiDB-lite"/>
    </source>
</evidence>
<dbReference type="Pfam" id="PF03777">
    <property type="entry name" value="ChpA-C"/>
    <property type="match status" value="2"/>
</dbReference>
<reference evidence="11" key="1">
    <citation type="journal article" date="2014" name="Int. J. Syst. Evol. Microbiol.">
        <title>Complete genome sequence of Corynebacterium casei LMG S-19264T (=DSM 44701T), isolated from a smear-ripened cheese.</title>
        <authorList>
            <consortium name="US DOE Joint Genome Institute (JGI-PGF)"/>
            <person name="Walter F."/>
            <person name="Albersmeier A."/>
            <person name="Kalinowski J."/>
            <person name="Ruckert C."/>
        </authorList>
    </citation>
    <scope>NUCLEOTIDE SEQUENCE</scope>
    <source>
        <strain evidence="11">JCM 4234</strain>
    </source>
</reference>
<dbReference type="PROSITE" id="PS51884">
    <property type="entry name" value="CHAPLIN"/>
    <property type="match status" value="2"/>
</dbReference>
<name>A0A918GN17_STRGD</name>
<evidence type="ECO:0000313" key="11">
    <source>
        <dbReference type="EMBL" id="GGS47866.1"/>
    </source>
</evidence>
<sequence length="245" mass="23372">MTRVTRIGVLVAASGALAVSVPAGSALAAGGADARGAAAGSAGLISGNIVQLPVDVPVNVCGNTVNVAGLLNPATGNTCANTGGSGGPGGARDGGPGGREGGGPGGASAASGTEDSPGVLTGNGVQLPVDLPVNISGNSVNVVGIGNPVTGNESVNGPGDDRPEPPRHPAPRPEPEPEPEPGSSAPPAGEEEPPAHEPELAAPDTATSALARTGADQTLPALLSGTALVLGGAALHRRFRPRARG</sequence>
<keyword evidence="5" id="KW-0130">Cell adhesion</keyword>
<evidence type="ECO:0000256" key="2">
    <source>
        <dbReference type="ARBA" id="ARBA00022512"/>
    </source>
</evidence>
<gene>
    <name evidence="11" type="ORF">GCM10010238_41890</name>
</gene>
<organism evidence="11 12">
    <name type="scientific">Streptomyces griseoviridis</name>
    <dbReference type="NCBI Taxonomy" id="45398"/>
    <lineage>
        <taxon>Bacteria</taxon>
        <taxon>Bacillati</taxon>
        <taxon>Actinomycetota</taxon>
        <taxon>Actinomycetes</taxon>
        <taxon>Kitasatosporales</taxon>
        <taxon>Streptomycetaceae</taxon>
        <taxon>Streptomyces</taxon>
    </lineage>
</organism>
<feature type="domain" description="Chaplin" evidence="10">
    <location>
        <begin position="116"/>
        <end position="156"/>
    </location>
</feature>
<feature type="chain" id="PRO_5036812084" description="Chaplin domain-containing protein" evidence="9">
    <location>
        <begin position="29"/>
        <end position="245"/>
    </location>
</feature>
<dbReference type="EMBL" id="BMSL01000012">
    <property type="protein sequence ID" value="GGS47866.1"/>
    <property type="molecule type" value="Genomic_DNA"/>
</dbReference>
<feature type="compositionally biased region" description="Gly residues" evidence="8">
    <location>
        <begin position="83"/>
        <end position="106"/>
    </location>
</feature>
<feature type="region of interest" description="Disordered" evidence="8">
    <location>
        <begin position="144"/>
        <end position="213"/>
    </location>
</feature>
<evidence type="ECO:0000313" key="12">
    <source>
        <dbReference type="Proteomes" id="UP000653493"/>
    </source>
</evidence>
<keyword evidence="6 7" id="KW-0034">Amyloid</keyword>
<evidence type="ECO:0000256" key="9">
    <source>
        <dbReference type="SAM" id="SignalP"/>
    </source>
</evidence>
<feature type="compositionally biased region" description="Basic and acidic residues" evidence="8">
    <location>
        <begin position="159"/>
        <end position="175"/>
    </location>
</feature>